<dbReference type="Proteomes" id="UP000231564">
    <property type="component" value="Chromosome MARIT"/>
</dbReference>
<dbReference type="EMBL" id="LT634361">
    <property type="protein sequence ID" value="SFZ81043.1"/>
    <property type="molecule type" value="Genomic_DNA"/>
</dbReference>
<keyword evidence="3" id="KW-1185">Reference proteome</keyword>
<dbReference type="KEGG" id="tmar:MARIT_0922"/>
<feature type="transmembrane region" description="Helical" evidence="1">
    <location>
        <begin position="21"/>
        <end position="42"/>
    </location>
</feature>
<accession>A0A2H1E840</accession>
<keyword evidence="1" id="KW-0812">Transmembrane</keyword>
<evidence type="ECO:0000256" key="1">
    <source>
        <dbReference type="SAM" id="Phobius"/>
    </source>
</evidence>
<sequence>MTTKEFIIQIWTLIKSRFCNRITWLLVTAGLLLIAPPLWSVIINEILEKHTDYKIIGKNDVWFGFALILIGLAFYLICKWLNNKKSPENTIDNSTIEDSIVNQGSGNLTVNNINIYVQDEESLKRVLKTINYSNNNTDINFITNSNFKVQFINLIQSLPWGKNVTEIQFQNPERLLNNVIYKTSSKKDGHFYLRLHIVEDEKPELVLNSELTAFEGGIPILDSIYWSKYKLWTLNSVENFKPIESKIQIELEGALKNDLSVIIGDITFVINDFKLELIYDKSSQDNLLPHHNTYGKLIESNLIIDSERVELSSLEMAAIDSEINTKIIEEQNDRNLTTVVEVNVDTHIIKLSSLIIKLLAKFDRDTGDESTETIRRMIIELMKKMKAINSYQIPKDYTDSSNYLFEEAFGESSVIDDYNKYKSP</sequence>
<proteinExistence type="predicted"/>
<organism evidence="2 3">
    <name type="scientific">Tenacibaculum maritimum NCIMB 2154</name>
    <dbReference type="NCBI Taxonomy" id="1349785"/>
    <lineage>
        <taxon>Bacteria</taxon>
        <taxon>Pseudomonadati</taxon>
        <taxon>Bacteroidota</taxon>
        <taxon>Flavobacteriia</taxon>
        <taxon>Flavobacteriales</taxon>
        <taxon>Flavobacteriaceae</taxon>
        <taxon>Tenacibaculum</taxon>
    </lineage>
</organism>
<keyword evidence="1" id="KW-0472">Membrane</keyword>
<name>A0A2H1E840_9FLAO</name>
<feature type="transmembrane region" description="Helical" evidence="1">
    <location>
        <begin position="62"/>
        <end position="81"/>
    </location>
</feature>
<reference evidence="2 3" key="1">
    <citation type="submission" date="2016-11" db="EMBL/GenBank/DDBJ databases">
        <authorList>
            <person name="Jaros S."/>
            <person name="Januszkiewicz K."/>
            <person name="Wedrychowicz H."/>
        </authorList>
    </citation>
    <scope>NUCLEOTIDE SEQUENCE [LARGE SCALE GENOMIC DNA]</scope>
    <source>
        <strain evidence="2">NCIMB 2154T</strain>
    </source>
</reference>
<gene>
    <name evidence="2" type="ORF">MARIT_0922</name>
</gene>
<evidence type="ECO:0000313" key="2">
    <source>
        <dbReference type="EMBL" id="SFZ81043.1"/>
    </source>
</evidence>
<evidence type="ECO:0000313" key="3">
    <source>
        <dbReference type="Proteomes" id="UP000231564"/>
    </source>
</evidence>
<protein>
    <submittedName>
        <fullName evidence="2">Uncharacterized protein</fullName>
    </submittedName>
</protein>
<dbReference type="AlphaFoldDB" id="A0A2H1E840"/>
<keyword evidence="1" id="KW-1133">Transmembrane helix</keyword>